<feature type="domain" description="3-keto-alpha-glucoside-1,2-lyase/3-keto-2-hydroxy-glucal hydratase" evidence="2">
    <location>
        <begin position="108"/>
        <end position="290"/>
    </location>
</feature>
<dbReference type="STRING" id="595434.RISK_005335"/>
<dbReference type="AlphaFoldDB" id="A0A0J1E9W7"/>
<name>A0A0J1E9W7_RHOIS</name>
<evidence type="ECO:0000256" key="1">
    <source>
        <dbReference type="SAM" id="Phobius"/>
    </source>
</evidence>
<dbReference type="RefSeq" id="WP_236696549.1">
    <property type="nucleotide sequence ID" value="NZ_LECT01000044.1"/>
</dbReference>
<feature type="transmembrane region" description="Helical" evidence="1">
    <location>
        <begin position="41"/>
        <end position="60"/>
    </location>
</feature>
<dbReference type="Pfam" id="PF06439">
    <property type="entry name" value="3keto-disac_hyd"/>
    <property type="match status" value="1"/>
</dbReference>
<dbReference type="Proteomes" id="UP000036367">
    <property type="component" value="Unassembled WGS sequence"/>
</dbReference>
<dbReference type="InterPro" id="IPR010496">
    <property type="entry name" value="AL/BT2_dom"/>
</dbReference>
<evidence type="ECO:0000313" key="3">
    <source>
        <dbReference type="EMBL" id="KLU02269.1"/>
    </source>
</evidence>
<reference evidence="3" key="1">
    <citation type="submission" date="2015-05" db="EMBL/GenBank/DDBJ databases">
        <title>Permanent draft genome of Rhodopirellula islandicus K833.</title>
        <authorList>
            <person name="Kizina J."/>
            <person name="Richter M."/>
            <person name="Glockner F.O."/>
            <person name="Harder J."/>
        </authorList>
    </citation>
    <scope>NUCLEOTIDE SEQUENCE [LARGE SCALE GENOMIC DNA]</scope>
    <source>
        <strain evidence="3">K833</strain>
    </source>
</reference>
<evidence type="ECO:0000259" key="2">
    <source>
        <dbReference type="Pfam" id="PF06439"/>
    </source>
</evidence>
<accession>A0A0J1E9W7</accession>
<gene>
    <name evidence="3" type="ORF">RISK_005335</name>
</gene>
<evidence type="ECO:0000313" key="4">
    <source>
        <dbReference type="Proteomes" id="UP000036367"/>
    </source>
</evidence>
<keyword evidence="4" id="KW-1185">Reference proteome</keyword>
<keyword evidence="1" id="KW-1133">Transmembrane helix</keyword>
<dbReference type="PATRIC" id="fig|595434.4.peg.5069"/>
<comment type="caution">
    <text evidence="3">The sequence shown here is derived from an EMBL/GenBank/DDBJ whole genome shotgun (WGS) entry which is preliminary data.</text>
</comment>
<keyword evidence="1" id="KW-0472">Membrane</keyword>
<proteinExistence type="predicted"/>
<organism evidence="3 4">
    <name type="scientific">Rhodopirellula islandica</name>
    <dbReference type="NCBI Taxonomy" id="595434"/>
    <lineage>
        <taxon>Bacteria</taxon>
        <taxon>Pseudomonadati</taxon>
        <taxon>Planctomycetota</taxon>
        <taxon>Planctomycetia</taxon>
        <taxon>Pirellulales</taxon>
        <taxon>Pirellulaceae</taxon>
        <taxon>Rhodopirellula</taxon>
    </lineage>
</organism>
<dbReference type="Gene3D" id="2.60.120.560">
    <property type="entry name" value="Exo-inulinase, domain 1"/>
    <property type="match status" value="1"/>
</dbReference>
<sequence>MNVNADRARLKSLGQGRNDAGGEMGYSDRLSLARYFSFKSLLMRLLCFTSWCVFWVGFLAPAVSRSDDAIGVGARPIAGAELILDGSREMLDEKWTYWEGPRFSSSLPIKWKVVEDPVDDGSTIMTDDPAAAGGKYGTADIVTQQKFRDFRLHVEFLIPNAGGNSGVYLQNRYEIQILDGDKTKHGLGAVINETPSPYHAYNGLGKWNAYDIQFRAARFEQGKLSEKPMVTMYFNGEKVHLNQQINKVWGGANSGIDGGNDNGFGITDTPGGIKLQCEGHEVLYRNIWIKPIELSDPSTDF</sequence>
<dbReference type="EMBL" id="LECT01000044">
    <property type="protein sequence ID" value="KLU02269.1"/>
    <property type="molecule type" value="Genomic_DNA"/>
</dbReference>
<dbReference type="GO" id="GO:0016787">
    <property type="term" value="F:hydrolase activity"/>
    <property type="evidence" value="ECO:0007669"/>
    <property type="project" value="InterPro"/>
</dbReference>
<protein>
    <submittedName>
        <fullName evidence="3">Large, multifunctional secreted protein</fullName>
    </submittedName>
</protein>
<keyword evidence="1" id="KW-0812">Transmembrane</keyword>